<gene>
    <name evidence="3" type="ORF">GCM10011529_22950</name>
</gene>
<dbReference type="Proteomes" id="UP000635071">
    <property type="component" value="Unassembled WGS sequence"/>
</dbReference>
<evidence type="ECO:0000313" key="4">
    <source>
        <dbReference type="Proteomes" id="UP000635071"/>
    </source>
</evidence>
<dbReference type="Gene3D" id="3.20.20.140">
    <property type="entry name" value="Metal-dependent hydrolases"/>
    <property type="match status" value="2"/>
</dbReference>
<dbReference type="InterPro" id="IPR051781">
    <property type="entry name" value="Metallo-dep_Hydrolase"/>
</dbReference>
<dbReference type="PANTHER" id="PTHR43135">
    <property type="entry name" value="ALPHA-D-RIBOSE 1-METHYLPHOSPHONATE 5-TRIPHOSPHATE DIPHOSPHATASE"/>
    <property type="match status" value="1"/>
</dbReference>
<dbReference type="EMBL" id="BMJM01000008">
    <property type="protein sequence ID" value="GGE15955.1"/>
    <property type="molecule type" value="Genomic_DNA"/>
</dbReference>
<reference evidence="3" key="1">
    <citation type="journal article" date="2014" name="Int. J. Syst. Evol. Microbiol.">
        <title>Complete genome sequence of Corynebacterium casei LMG S-19264T (=DSM 44701T), isolated from a smear-ripened cheese.</title>
        <authorList>
            <consortium name="US DOE Joint Genome Institute (JGI-PGF)"/>
            <person name="Walter F."/>
            <person name="Albersmeier A."/>
            <person name="Kalinowski J."/>
            <person name="Ruckert C."/>
        </authorList>
    </citation>
    <scope>NUCLEOTIDE SEQUENCE</scope>
    <source>
        <strain evidence="3">CGMCC 1.15519</strain>
    </source>
</reference>
<evidence type="ECO:0000256" key="1">
    <source>
        <dbReference type="SAM" id="SignalP"/>
    </source>
</evidence>
<dbReference type="InterPro" id="IPR006680">
    <property type="entry name" value="Amidohydro-rel"/>
</dbReference>
<dbReference type="SUPFAM" id="SSF51556">
    <property type="entry name" value="Metallo-dependent hydrolases"/>
    <property type="match status" value="1"/>
</dbReference>
<feature type="signal peptide" evidence="1">
    <location>
        <begin position="1"/>
        <end position="18"/>
    </location>
</feature>
<feature type="domain" description="Amidohydrolase-related" evidence="2">
    <location>
        <begin position="268"/>
        <end position="392"/>
    </location>
</feature>
<name>A0A917E923_9SPHN</name>
<comment type="caution">
    <text evidence="3">The sequence shown here is derived from an EMBL/GenBank/DDBJ whole genome shotgun (WGS) entry which is preliminary data.</text>
</comment>
<proteinExistence type="predicted"/>
<feature type="chain" id="PRO_5037586454" evidence="1">
    <location>
        <begin position="19"/>
        <end position="432"/>
    </location>
</feature>
<dbReference type="InterPro" id="IPR032466">
    <property type="entry name" value="Metal_Hydrolase"/>
</dbReference>
<dbReference type="Pfam" id="PF01979">
    <property type="entry name" value="Amidohydro_1"/>
    <property type="match status" value="1"/>
</dbReference>
<dbReference type="InterPro" id="IPR011059">
    <property type="entry name" value="Metal-dep_hydrolase_composite"/>
</dbReference>
<dbReference type="RefSeq" id="WP_188763106.1">
    <property type="nucleotide sequence ID" value="NZ_BMJM01000008.1"/>
</dbReference>
<evidence type="ECO:0000313" key="3">
    <source>
        <dbReference type="EMBL" id="GGE15955.1"/>
    </source>
</evidence>
<accession>A0A917E923</accession>
<dbReference type="PANTHER" id="PTHR43135:SF3">
    <property type="entry name" value="ALPHA-D-RIBOSE 1-METHYLPHOSPHONATE 5-TRIPHOSPHATE DIPHOSPHATASE"/>
    <property type="match status" value="1"/>
</dbReference>
<evidence type="ECO:0000259" key="2">
    <source>
        <dbReference type="Pfam" id="PF01979"/>
    </source>
</evidence>
<reference evidence="3" key="2">
    <citation type="submission" date="2020-09" db="EMBL/GenBank/DDBJ databases">
        <authorList>
            <person name="Sun Q."/>
            <person name="Zhou Y."/>
        </authorList>
    </citation>
    <scope>NUCLEOTIDE SEQUENCE</scope>
    <source>
        <strain evidence="3">CGMCC 1.15519</strain>
    </source>
</reference>
<dbReference type="SUPFAM" id="SSF51338">
    <property type="entry name" value="Composite domain of metallo-dependent hydrolases"/>
    <property type="match status" value="1"/>
</dbReference>
<dbReference type="AlphaFoldDB" id="A0A917E923"/>
<organism evidence="3 4">
    <name type="scientific">Sandarakinorhabdus glacialis</name>
    <dbReference type="NCBI Taxonomy" id="1614636"/>
    <lineage>
        <taxon>Bacteria</taxon>
        <taxon>Pseudomonadati</taxon>
        <taxon>Pseudomonadota</taxon>
        <taxon>Alphaproteobacteria</taxon>
        <taxon>Sphingomonadales</taxon>
        <taxon>Sphingosinicellaceae</taxon>
        <taxon>Sandarakinorhabdus</taxon>
    </lineage>
</organism>
<keyword evidence="4" id="KW-1185">Reference proteome</keyword>
<sequence length="432" mass="44489">MKRFGLILALLLASPATAATIAITGGTVLTAVGETSIANGTVIVRDGRIAAVGQGLVIPAGATVIDATGKFVTPGLIAGMSNLGINEVDAVPQTNDARARTSPFSAAIDIAPAINALSTPIAINRVGGVTRAVVGPEMAGEIFAGQGAIISLAATGDILLRPRAFQLIEMGEDGARIAGGSRPAAWLNLRNGFAEAQRFARNPAAFESGLERGSLIKRIDASALVPVVEGRIPAVIHAERASDLTAVLGLLREFPKLRIILIGAREGWLVADKIAAARVPVITLPLFDLPDSFETLASTRSNVGRLVAAGVDVGFGIFGGDSGTQARNLPYQAGNAVAQAAVPGGAGLTRGQALAAITRVPAQIFGLADLGTLEAGKRGDVVVWDGDPLELASAPVAVFIDGIAQPMTSRQTELRDRYRDLAPGALPFQYRQ</sequence>
<keyword evidence="1" id="KW-0732">Signal</keyword>
<dbReference type="GO" id="GO:0016810">
    <property type="term" value="F:hydrolase activity, acting on carbon-nitrogen (but not peptide) bonds"/>
    <property type="evidence" value="ECO:0007669"/>
    <property type="project" value="InterPro"/>
</dbReference>
<protein>
    <submittedName>
        <fullName evidence="3">Amidohydrolase</fullName>
    </submittedName>
</protein>